<dbReference type="GO" id="GO:0008270">
    <property type="term" value="F:zinc ion binding"/>
    <property type="evidence" value="ECO:0007669"/>
    <property type="project" value="InterPro"/>
</dbReference>
<evidence type="ECO:0000313" key="4">
    <source>
        <dbReference type="Proteomes" id="UP000238042"/>
    </source>
</evidence>
<proteinExistence type="inferred from homology"/>
<dbReference type="OrthoDB" id="1119199at2"/>
<comment type="similarity">
    <text evidence="1">Belongs to the peptidase M14 family.</text>
</comment>
<dbReference type="SUPFAM" id="SSF53187">
    <property type="entry name" value="Zn-dependent exopeptidases"/>
    <property type="match status" value="1"/>
</dbReference>
<keyword evidence="4" id="KW-1185">Reference proteome</keyword>
<name>A0A2S8AEH4_9FLAO</name>
<dbReference type="GO" id="GO:0004181">
    <property type="term" value="F:metallocarboxypeptidase activity"/>
    <property type="evidence" value="ECO:0007669"/>
    <property type="project" value="InterPro"/>
</dbReference>
<protein>
    <submittedName>
        <fullName evidence="3">Peptidase M14</fullName>
    </submittedName>
</protein>
<dbReference type="InterPro" id="IPR000834">
    <property type="entry name" value="Peptidase_M14"/>
</dbReference>
<dbReference type="SMART" id="SM00631">
    <property type="entry name" value="Zn_pept"/>
    <property type="match status" value="1"/>
</dbReference>
<comment type="caution">
    <text evidence="3">The sequence shown here is derived from an EMBL/GenBank/DDBJ whole genome shotgun (WGS) entry which is preliminary data.</text>
</comment>
<evidence type="ECO:0000313" key="3">
    <source>
        <dbReference type="EMBL" id="PQL93421.1"/>
    </source>
</evidence>
<dbReference type="GO" id="GO:0006508">
    <property type="term" value="P:proteolysis"/>
    <property type="evidence" value="ECO:0007669"/>
    <property type="project" value="InterPro"/>
</dbReference>
<dbReference type="RefSeq" id="WP_105246392.1">
    <property type="nucleotide sequence ID" value="NZ_PSZM01000034.1"/>
</dbReference>
<organism evidence="3 4">
    <name type="scientific">Apibacter adventoris</name>
    <dbReference type="NCBI Taxonomy" id="1679466"/>
    <lineage>
        <taxon>Bacteria</taxon>
        <taxon>Pseudomonadati</taxon>
        <taxon>Bacteroidota</taxon>
        <taxon>Flavobacteriia</taxon>
        <taxon>Flavobacteriales</taxon>
        <taxon>Weeksellaceae</taxon>
        <taxon>Apibacter</taxon>
    </lineage>
</organism>
<accession>A0A2S8AEH4</accession>
<dbReference type="Pfam" id="PF00246">
    <property type="entry name" value="Peptidase_M14"/>
    <property type="match status" value="1"/>
</dbReference>
<dbReference type="PROSITE" id="PS52035">
    <property type="entry name" value="PEPTIDASE_M14"/>
    <property type="match status" value="1"/>
</dbReference>
<dbReference type="AlphaFoldDB" id="A0A2S8AEH4"/>
<feature type="domain" description="Peptidase M14" evidence="2">
    <location>
        <begin position="20"/>
        <end position="272"/>
    </location>
</feature>
<comment type="caution">
    <text evidence="1">Lacks conserved residue(s) required for the propagation of feature annotation.</text>
</comment>
<gene>
    <name evidence="3" type="ORF">C4S77_04550</name>
</gene>
<dbReference type="Proteomes" id="UP000238042">
    <property type="component" value="Unassembled WGS sequence"/>
</dbReference>
<evidence type="ECO:0000259" key="2">
    <source>
        <dbReference type="PROSITE" id="PS52035"/>
    </source>
</evidence>
<evidence type="ECO:0000256" key="1">
    <source>
        <dbReference type="PROSITE-ProRule" id="PRU01379"/>
    </source>
</evidence>
<dbReference type="EMBL" id="PSZM01000034">
    <property type="protein sequence ID" value="PQL93421.1"/>
    <property type="molecule type" value="Genomic_DNA"/>
</dbReference>
<sequence>MSTELKIVDLEQNLDVEEIFNNRYVNPKKLNDFLVKNYKENLTLLGYSVCKKPIFKLSIGVGKKNILLWTQMHGNETTGTLSVLDLLKFLKNENKLAKEIFEKFTLDIVLMLNPDGSEIWTRRNIMNIDVNRDFLAEASPEIRILKNLVKEKIYDLAFNLHDQRTIYGVGTTNHSATLSFLSPSVSEDREITEIRKQSMGIIASIYKEITKILPNKIARYSDEFYPRSVGDNFQKLGIPTLLFEGGHYPNDYYRQKTRKYFTLALITALHSALKDKSTWKDNYKDYLEIPENSVSFYDIIYRNVALSEDVKNTVDIAIQYSEFIFPEEEDISFVAKIEEIGDLSFLYGHKEINAEGRRFYSENNKYPKINMEADFQLDEWVIVNGNKLESIV</sequence>
<reference evidence="3 4" key="1">
    <citation type="submission" date="2018-02" db="EMBL/GenBank/DDBJ databases">
        <title>Genome sequences of Apibacter spp., gut symbionts of Asian honey bees.</title>
        <authorList>
            <person name="Kwong W.K."/>
            <person name="Steele M.I."/>
            <person name="Moran N.A."/>
        </authorList>
    </citation>
    <scope>NUCLEOTIDE SEQUENCE [LARGE SCALE GENOMIC DNA]</scope>
    <source>
        <strain evidence="4">wkB301</strain>
    </source>
</reference>
<dbReference type="Gene3D" id="3.40.630.10">
    <property type="entry name" value="Zn peptidases"/>
    <property type="match status" value="1"/>
</dbReference>